<sequence>MHIWPLAVFPLSHSVTSSDLHPCQYLDEEIKHHTIFAGAHFVCGGWMRLGEWEWTPRNFQMKRRKERFKL</sequence>
<proteinExistence type="predicted"/>
<keyword evidence="2" id="KW-1185">Reference proteome</keyword>
<reference evidence="1" key="2">
    <citation type="submission" date="2023-06" db="EMBL/GenBank/DDBJ databases">
        <authorList>
            <consortium name="Lawrence Berkeley National Laboratory"/>
            <person name="Haridas S."/>
            <person name="Hensen N."/>
            <person name="Bonometti L."/>
            <person name="Westerberg I."/>
            <person name="Brannstrom I.O."/>
            <person name="Guillou S."/>
            <person name="Cros-Aarteil S."/>
            <person name="Calhoun S."/>
            <person name="Kuo A."/>
            <person name="Mondo S."/>
            <person name="Pangilinan J."/>
            <person name="Riley R."/>
            <person name="Labutti K."/>
            <person name="Andreopoulos B."/>
            <person name="Lipzen A."/>
            <person name="Chen C."/>
            <person name="Yanf M."/>
            <person name="Daum C."/>
            <person name="Ng V."/>
            <person name="Clum A."/>
            <person name="Steindorff A."/>
            <person name="Ohm R."/>
            <person name="Martin F."/>
            <person name="Silar P."/>
            <person name="Natvig D."/>
            <person name="Lalanne C."/>
            <person name="Gautier V."/>
            <person name="Ament-Velasquez S.L."/>
            <person name="Kruys A."/>
            <person name="Hutchinson M.I."/>
            <person name="Powell A.J."/>
            <person name="Barry K."/>
            <person name="Miller A.N."/>
            <person name="Grigoriev I.V."/>
            <person name="Debuchy R."/>
            <person name="Gladieux P."/>
            <person name="Thoren M.H."/>
            <person name="Johannesson H."/>
        </authorList>
    </citation>
    <scope>NUCLEOTIDE SEQUENCE</scope>
    <source>
        <strain evidence="1">CBS 560.94</strain>
    </source>
</reference>
<gene>
    <name evidence="1" type="ORF">B0H65DRAFT_112879</name>
</gene>
<comment type="caution">
    <text evidence="1">The sequence shown here is derived from an EMBL/GenBank/DDBJ whole genome shotgun (WGS) entry which is preliminary data.</text>
</comment>
<dbReference type="Proteomes" id="UP001278500">
    <property type="component" value="Unassembled WGS sequence"/>
</dbReference>
<name>A0AAE0JKV2_9PEZI</name>
<accession>A0AAE0JKV2</accession>
<dbReference type="GeneID" id="87857755"/>
<dbReference type="EMBL" id="JAUEPP010000002">
    <property type="protein sequence ID" value="KAK3351273.1"/>
    <property type="molecule type" value="Genomic_DNA"/>
</dbReference>
<dbReference type="AlphaFoldDB" id="A0AAE0JKV2"/>
<dbReference type="RefSeq" id="XP_062684568.1">
    <property type="nucleotide sequence ID" value="XM_062820601.1"/>
</dbReference>
<organism evidence="1 2">
    <name type="scientific">Neurospora tetraspora</name>
    <dbReference type="NCBI Taxonomy" id="94610"/>
    <lineage>
        <taxon>Eukaryota</taxon>
        <taxon>Fungi</taxon>
        <taxon>Dikarya</taxon>
        <taxon>Ascomycota</taxon>
        <taxon>Pezizomycotina</taxon>
        <taxon>Sordariomycetes</taxon>
        <taxon>Sordariomycetidae</taxon>
        <taxon>Sordariales</taxon>
        <taxon>Sordariaceae</taxon>
        <taxon>Neurospora</taxon>
    </lineage>
</organism>
<protein>
    <submittedName>
        <fullName evidence="1">Uncharacterized protein</fullName>
    </submittedName>
</protein>
<evidence type="ECO:0000313" key="2">
    <source>
        <dbReference type="Proteomes" id="UP001278500"/>
    </source>
</evidence>
<reference evidence="1" key="1">
    <citation type="journal article" date="2023" name="Mol. Phylogenet. Evol.">
        <title>Genome-scale phylogeny and comparative genomics of the fungal order Sordariales.</title>
        <authorList>
            <person name="Hensen N."/>
            <person name="Bonometti L."/>
            <person name="Westerberg I."/>
            <person name="Brannstrom I.O."/>
            <person name="Guillou S."/>
            <person name="Cros-Aarteil S."/>
            <person name="Calhoun S."/>
            <person name="Haridas S."/>
            <person name="Kuo A."/>
            <person name="Mondo S."/>
            <person name="Pangilinan J."/>
            <person name="Riley R."/>
            <person name="LaButti K."/>
            <person name="Andreopoulos B."/>
            <person name="Lipzen A."/>
            <person name="Chen C."/>
            <person name="Yan M."/>
            <person name="Daum C."/>
            <person name="Ng V."/>
            <person name="Clum A."/>
            <person name="Steindorff A."/>
            <person name="Ohm R.A."/>
            <person name="Martin F."/>
            <person name="Silar P."/>
            <person name="Natvig D.O."/>
            <person name="Lalanne C."/>
            <person name="Gautier V."/>
            <person name="Ament-Velasquez S.L."/>
            <person name="Kruys A."/>
            <person name="Hutchinson M.I."/>
            <person name="Powell A.J."/>
            <person name="Barry K."/>
            <person name="Miller A.N."/>
            <person name="Grigoriev I.V."/>
            <person name="Debuchy R."/>
            <person name="Gladieux P."/>
            <person name="Hiltunen Thoren M."/>
            <person name="Johannesson H."/>
        </authorList>
    </citation>
    <scope>NUCLEOTIDE SEQUENCE</scope>
    <source>
        <strain evidence="1">CBS 560.94</strain>
    </source>
</reference>
<evidence type="ECO:0000313" key="1">
    <source>
        <dbReference type="EMBL" id="KAK3351273.1"/>
    </source>
</evidence>